<evidence type="ECO:0000313" key="2">
    <source>
        <dbReference type="EMBL" id="RDU74267.1"/>
    </source>
</evidence>
<evidence type="ECO:0000259" key="1">
    <source>
        <dbReference type="Pfam" id="PF09917"/>
    </source>
</evidence>
<proteinExistence type="predicted"/>
<evidence type="ECO:0000313" key="3">
    <source>
        <dbReference type="Proteomes" id="UP000256695"/>
    </source>
</evidence>
<protein>
    <submittedName>
        <fullName evidence="2">DUF2147 domain-containing protein</fullName>
    </submittedName>
</protein>
<organism evidence="2 3">
    <name type="scientific">Helicobacter anseris</name>
    <dbReference type="NCBI Taxonomy" id="375926"/>
    <lineage>
        <taxon>Bacteria</taxon>
        <taxon>Pseudomonadati</taxon>
        <taxon>Campylobacterota</taxon>
        <taxon>Epsilonproteobacteria</taxon>
        <taxon>Campylobacterales</taxon>
        <taxon>Helicobacteraceae</taxon>
        <taxon>Helicobacter</taxon>
    </lineage>
</organism>
<dbReference type="Proteomes" id="UP000256695">
    <property type="component" value="Unassembled WGS sequence"/>
</dbReference>
<dbReference type="RefSeq" id="WP_115578562.1">
    <property type="nucleotide sequence ID" value="NZ_NXLX01000003.1"/>
</dbReference>
<sequence length="162" mass="18612">MRVVFSIFIFLSGIFGADITGYYILPKNEHGLESVVRVFEKDNKYYAYGFTSKDNADFGYDVKNPNKELQKRRVKGSVFVWNLQKKSEDKYVGGKVYNYVNGKTYYAKAEVKGDDLVIRASSDSVGMFGKTIVWKKLSKEEVEPYLSRDVDLKIVEETIPQD</sequence>
<feature type="domain" description="DUF2147" evidence="1">
    <location>
        <begin position="29"/>
        <end position="136"/>
    </location>
</feature>
<dbReference type="PANTHER" id="PTHR36919:SF2">
    <property type="entry name" value="BLL6627 PROTEIN"/>
    <property type="match status" value="1"/>
</dbReference>
<dbReference type="EMBL" id="NXLX01000003">
    <property type="protein sequence ID" value="RDU74267.1"/>
    <property type="molecule type" value="Genomic_DNA"/>
</dbReference>
<dbReference type="InterPro" id="IPR019223">
    <property type="entry name" value="DUF2147"/>
</dbReference>
<keyword evidence="3" id="KW-1185">Reference proteome</keyword>
<dbReference type="Gene3D" id="2.40.128.520">
    <property type="match status" value="1"/>
</dbReference>
<comment type="caution">
    <text evidence="2">The sequence shown here is derived from an EMBL/GenBank/DDBJ whole genome shotgun (WGS) entry which is preliminary data.</text>
</comment>
<gene>
    <name evidence="2" type="ORF">CQA57_01960</name>
</gene>
<accession>A0A3D8J9V4</accession>
<dbReference type="Pfam" id="PF09917">
    <property type="entry name" value="DUF2147"/>
    <property type="match status" value="1"/>
</dbReference>
<name>A0A3D8J9V4_9HELI</name>
<dbReference type="OrthoDB" id="5324495at2"/>
<dbReference type="AlphaFoldDB" id="A0A3D8J9V4"/>
<dbReference type="PANTHER" id="PTHR36919">
    <property type="entry name" value="BLR1215 PROTEIN"/>
    <property type="match status" value="1"/>
</dbReference>
<reference evidence="2 3" key="1">
    <citation type="submission" date="2018-04" db="EMBL/GenBank/DDBJ databases">
        <title>Novel Campyloabacter and Helicobacter Species and Strains.</title>
        <authorList>
            <person name="Mannion A.J."/>
            <person name="Shen Z."/>
            <person name="Fox J.G."/>
        </authorList>
    </citation>
    <scope>NUCLEOTIDE SEQUENCE [LARGE SCALE GENOMIC DNA]</scope>
    <source>
        <strain evidence="2 3">MIT 04-9362</strain>
    </source>
</reference>